<protein>
    <submittedName>
        <fullName evidence="3">Alpha/beta hydrolase</fullName>
    </submittedName>
</protein>
<dbReference type="Pfam" id="PF20434">
    <property type="entry name" value="BD-FAE"/>
    <property type="match status" value="1"/>
</dbReference>
<proteinExistence type="predicted"/>
<feature type="domain" description="BD-FAE-like" evidence="2">
    <location>
        <begin position="36"/>
        <end position="155"/>
    </location>
</feature>
<sequence>MKHTLFIVAFLVNTFMFSQNMKTYVYSIKGSDTLKLDVYTPKNIKTNDSLPVVLWMHGGGFSGGNRNNPDEVKLMKYLTQKGFIGISISYRLLLKDSKTGSGCECPKTFKLDIFRQAAIDYLDAAKYIVQNKTKLQIDPTHIIAGGSSAGAEGVLNAVYLKHFFVDDASKYENANFAGIISLAGALVNANYISEENAIPTVLFHGTDDNLVPIGKAPHHYCKPDQLGYMILEGSDIIANKLHELHTPYYLHKVVGGRHELCQIPFSKLDEILDFFNKTITDKEIIQTKHIIQKK</sequence>
<dbReference type="PANTHER" id="PTHR48081:SF6">
    <property type="entry name" value="PEPTIDASE S9 PROLYL OLIGOPEPTIDASE CATALYTIC DOMAIN-CONTAINING PROTEIN"/>
    <property type="match status" value="1"/>
</dbReference>
<dbReference type="InterPro" id="IPR029058">
    <property type="entry name" value="AB_hydrolase_fold"/>
</dbReference>
<evidence type="ECO:0000313" key="3">
    <source>
        <dbReference type="EMBL" id="MDO5969437.1"/>
    </source>
</evidence>
<comment type="caution">
    <text evidence="3">The sequence shown here is derived from an EMBL/GenBank/DDBJ whole genome shotgun (WGS) entry which is preliminary data.</text>
</comment>
<evidence type="ECO:0000313" key="4">
    <source>
        <dbReference type="Proteomes" id="UP001176883"/>
    </source>
</evidence>
<dbReference type="InterPro" id="IPR049492">
    <property type="entry name" value="BD-FAE-like_dom"/>
</dbReference>
<evidence type="ECO:0000256" key="1">
    <source>
        <dbReference type="ARBA" id="ARBA00022801"/>
    </source>
</evidence>
<gene>
    <name evidence="3" type="ORF">Q4Q35_06425</name>
</gene>
<accession>A0ABT8W8H2</accession>
<reference evidence="3" key="1">
    <citation type="submission" date="2023-07" db="EMBL/GenBank/DDBJ databases">
        <title>Two novel species in the genus Flavivirga.</title>
        <authorList>
            <person name="Kwon K."/>
        </authorList>
    </citation>
    <scope>NUCLEOTIDE SEQUENCE</scope>
    <source>
        <strain evidence="3">KCTC 52353</strain>
    </source>
</reference>
<dbReference type="Proteomes" id="UP001176883">
    <property type="component" value="Unassembled WGS sequence"/>
</dbReference>
<keyword evidence="1 3" id="KW-0378">Hydrolase</keyword>
<dbReference type="GO" id="GO:0016787">
    <property type="term" value="F:hydrolase activity"/>
    <property type="evidence" value="ECO:0007669"/>
    <property type="project" value="UniProtKB-KW"/>
</dbReference>
<evidence type="ECO:0000259" key="2">
    <source>
        <dbReference type="Pfam" id="PF20434"/>
    </source>
</evidence>
<dbReference type="EMBL" id="JAUOEK010000071">
    <property type="protein sequence ID" value="MDO5969437.1"/>
    <property type="molecule type" value="Genomic_DNA"/>
</dbReference>
<dbReference type="PANTHER" id="PTHR48081">
    <property type="entry name" value="AB HYDROLASE SUPERFAMILY PROTEIN C4A8.06C"/>
    <property type="match status" value="1"/>
</dbReference>
<organism evidence="3 4">
    <name type="scientific">Flavivirga aquimarina</name>
    <dbReference type="NCBI Taxonomy" id="2027862"/>
    <lineage>
        <taxon>Bacteria</taxon>
        <taxon>Pseudomonadati</taxon>
        <taxon>Bacteroidota</taxon>
        <taxon>Flavobacteriia</taxon>
        <taxon>Flavobacteriales</taxon>
        <taxon>Flavobacteriaceae</taxon>
        <taxon>Flavivirga</taxon>
    </lineage>
</organism>
<dbReference type="SUPFAM" id="SSF53474">
    <property type="entry name" value="alpha/beta-Hydrolases"/>
    <property type="match status" value="1"/>
</dbReference>
<dbReference type="InterPro" id="IPR050300">
    <property type="entry name" value="GDXG_lipolytic_enzyme"/>
</dbReference>
<dbReference type="Gene3D" id="3.40.50.1820">
    <property type="entry name" value="alpha/beta hydrolase"/>
    <property type="match status" value="1"/>
</dbReference>
<name>A0ABT8W8H2_9FLAO</name>
<keyword evidence="4" id="KW-1185">Reference proteome</keyword>
<dbReference type="RefSeq" id="WP_303277129.1">
    <property type="nucleotide sequence ID" value="NZ_JAUOEK010000071.1"/>
</dbReference>